<feature type="signal peptide" evidence="1">
    <location>
        <begin position="1"/>
        <end position="17"/>
    </location>
</feature>
<dbReference type="PROSITE" id="PS51257">
    <property type="entry name" value="PROKAR_LIPOPROTEIN"/>
    <property type="match status" value="1"/>
</dbReference>
<accession>A0A3A6PEG6</accession>
<evidence type="ECO:0008006" key="4">
    <source>
        <dbReference type="Google" id="ProtNLM"/>
    </source>
</evidence>
<protein>
    <recommendedName>
        <fullName evidence="4">VCBS repeat-containing protein</fullName>
    </recommendedName>
</protein>
<dbReference type="OrthoDB" id="2599765at2"/>
<dbReference type="Proteomes" id="UP000267798">
    <property type="component" value="Unassembled WGS sequence"/>
</dbReference>
<comment type="caution">
    <text evidence="2">The sequence shown here is derived from an EMBL/GenBank/DDBJ whole genome shotgun (WGS) entry which is preliminary data.</text>
</comment>
<dbReference type="AlphaFoldDB" id="A0A3A6PEG6"/>
<dbReference type="EMBL" id="QXQB01000004">
    <property type="protein sequence ID" value="RJX38026.1"/>
    <property type="molecule type" value="Genomic_DNA"/>
</dbReference>
<dbReference type="RefSeq" id="WP_120112845.1">
    <property type="nucleotide sequence ID" value="NZ_QXQB01000004.1"/>
</dbReference>
<proteinExistence type="predicted"/>
<sequence length="272" mass="29707">MALIKFSALALSLMLAASCGGELRGNECMTSTVRCSEDNDNGGERIEAAASTAPDVEPYLDFLPDGKTLAELPEHDIALTAVENGVILRAGERQQAFDWLYMTPRAIMPNMMLRDWDGDGKNELAIILYIGSGTGVSVSDLRIIEIEEAGFKDTYFDPDDYVQQVLNVAGFSAFKENEELKGKLTLGDSAHIVSLKEYDENEIGKVMDKLVIGSISDFSFEADRIVASFGAGIAVEKFATPIYVGNIEADVAYESGTYQLADFRFVPNPEQE</sequence>
<keyword evidence="1" id="KW-0732">Signal</keyword>
<keyword evidence="3" id="KW-1185">Reference proteome</keyword>
<evidence type="ECO:0000256" key="1">
    <source>
        <dbReference type="SAM" id="SignalP"/>
    </source>
</evidence>
<reference evidence="2 3" key="1">
    <citation type="submission" date="2018-09" db="EMBL/GenBank/DDBJ databases">
        <title>Paenibacillus aracenensis nov. sp. isolated from a cave in southern Spain.</title>
        <authorList>
            <person name="Jurado V."/>
            <person name="Gutierrez-Patricio S."/>
            <person name="Gonzalez-Pimentel J.L."/>
            <person name="Miller A.Z."/>
            <person name="Laiz L."/>
            <person name="Saiz-Jimenez C."/>
        </authorList>
    </citation>
    <scope>NUCLEOTIDE SEQUENCE [LARGE SCALE GENOMIC DNA]</scope>
    <source>
        <strain evidence="2 3">JCM 19203</strain>
    </source>
</reference>
<feature type="chain" id="PRO_5017189611" description="VCBS repeat-containing protein" evidence="1">
    <location>
        <begin position="18"/>
        <end position="272"/>
    </location>
</feature>
<evidence type="ECO:0000313" key="3">
    <source>
        <dbReference type="Proteomes" id="UP000267798"/>
    </source>
</evidence>
<organism evidence="2 3">
    <name type="scientific">Paenibacillus pinisoli</name>
    <dbReference type="NCBI Taxonomy" id="1276110"/>
    <lineage>
        <taxon>Bacteria</taxon>
        <taxon>Bacillati</taxon>
        <taxon>Bacillota</taxon>
        <taxon>Bacilli</taxon>
        <taxon>Bacillales</taxon>
        <taxon>Paenibacillaceae</taxon>
        <taxon>Paenibacillus</taxon>
    </lineage>
</organism>
<gene>
    <name evidence="2" type="ORF">D3P09_18285</name>
</gene>
<name>A0A3A6PEG6_9BACL</name>
<evidence type="ECO:0000313" key="2">
    <source>
        <dbReference type="EMBL" id="RJX38026.1"/>
    </source>
</evidence>